<evidence type="ECO:0000256" key="1">
    <source>
        <dbReference type="ARBA" id="ARBA00001933"/>
    </source>
</evidence>
<evidence type="ECO:0000256" key="10">
    <source>
        <dbReference type="RuleBase" id="RU003985"/>
    </source>
</evidence>
<keyword evidence="13" id="KW-1185">Reference proteome</keyword>
<dbReference type="GO" id="GO:0050017">
    <property type="term" value="F:L-3-cyanoalanine synthase activity"/>
    <property type="evidence" value="ECO:0007669"/>
    <property type="project" value="UniProtKB-EC"/>
</dbReference>
<dbReference type="EC" id="2.5.1.47" evidence="10"/>
<dbReference type="InterPro" id="IPR001216">
    <property type="entry name" value="P-phosphate_BS"/>
</dbReference>
<comment type="catalytic activity">
    <reaction evidence="8">
        <text>hydrogen cyanide + L-cysteine = 3-cyano-L-alanine + hydrogen sulfide + H(+)</text>
        <dbReference type="Rhea" id="RHEA:17821"/>
        <dbReference type="ChEBI" id="CHEBI:15378"/>
        <dbReference type="ChEBI" id="CHEBI:18407"/>
        <dbReference type="ChEBI" id="CHEBI:29919"/>
        <dbReference type="ChEBI" id="CHEBI:35235"/>
        <dbReference type="ChEBI" id="CHEBI:77860"/>
        <dbReference type="EC" id="4.4.1.9"/>
    </reaction>
</comment>
<dbReference type="SUPFAM" id="SSF53686">
    <property type="entry name" value="Tryptophan synthase beta subunit-like PLP-dependent enzymes"/>
    <property type="match status" value="1"/>
</dbReference>
<evidence type="ECO:0000256" key="5">
    <source>
        <dbReference type="ARBA" id="ARBA00022898"/>
    </source>
</evidence>
<dbReference type="NCBIfam" id="TIGR01136">
    <property type="entry name" value="cysKM"/>
    <property type="match status" value="1"/>
</dbReference>
<feature type="domain" description="Tryptophan synthase beta chain-like PALP" evidence="11">
    <location>
        <begin position="11"/>
        <end position="294"/>
    </location>
</feature>
<keyword evidence="6 10" id="KW-0198">Cysteine biosynthesis</keyword>
<evidence type="ECO:0000256" key="3">
    <source>
        <dbReference type="ARBA" id="ARBA00022605"/>
    </source>
</evidence>
<protein>
    <recommendedName>
        <fullName evidence="10">Cysteine synthase</fullName>
        <ecNumber evidence="10">2.5.1.47</ecNumber>
    </recommendedName>
</protein>
<dbReference type="InterPro" id="IPR036052">
    <property type="entry name" value="TrpB-like_PALP_sf"/>
</dbReference>
<dbReference type="Proteomes" id="UP001432027">
    <property type="component" value="Unassembled WGS sequence"/>
</dbReference>
<comment type="cofactor">
    <cofactor evidence="1 9 10">
        <name>pyridoxal 5'-phosphate</name>
        <dbReference type="ChEBI" id="CHEBI:597326"/>
    </cofactor>
</comment>
<keyword evidence="5 9" id="KW-0663">Pyridoxal phosphate</keyword>
<dbReference type="GO" id="GO:0004124">
    <property type="term" value="F:cysteine synthase activity"/>
    <property type="evidence" value="ECO:0007669"/>
    <property type="project" value="UniProtKB-UniRule"/>
</dbReference>
<dbReference type="GO" id="GO:0006535">
    <property type="term" value="P:cysteine biosynthetic process from serine"/>
    <property type="evidence" value="ECO:0007669"/>
    <property type="project" value="UniProtKB-UniRule"/>
</dbReference>
<dbReference type="AlphaFoldDB" id="A0AAV5SSZ9"/>
<evidence type="ECO:0000256" key="6">
    <source>
        <dbReference type="ARBA" id="ARBA00023192"/>
    </source>
</evidence>
<evidence type="ECO:0000256" key="8">
    <source>
        <dbReference type="ARBA" id="ARBA00050896"/>
    </source>
</evidence>
<dbReference type="FunFam" id="3.40.50.1100:FF:000006">
    <property type="entry name" value="Cysteine synthase"/>
    <property type="match status" value="1"/>
</dbReference>
<evidence type="ECO:0000259" key="11">
    <source>
        <dbReference type="Pfam" id="PF00291"/>
    </source>
</evidence>
<dbReference type="CDD" id="cd01561">
    <property type="entry name" value="CBS_like"/>
    <property type="match status" value="1"/>
</dbReference>
<sequence>MDTIHSTPAGAIGNTPLVMLNRISKDLPGKIAVKLEYMSPTCSVKDRAASALIDDAERKGLITPGKSVLIEVTSGNMGIALAFYAKIKGYKIVLLMPSVCSMERRALMLAFGAELILTDQTVRGPAMQERAQALADSHPDFHWLNQFGNEANTDMHYRTTGPEIWRQTEGKVDIVCFGVGSGGTVSGIGKFLKEMNKEQVEVHAVEPYECSVISGFPANPHMIQGIGAGFVPGLINKENLTSIIRIKSEDAIEMARRLATEESILGGITSGCNVCAAVELASKPENEGKLIVTTINSSGERYLSTVLYEDIHASAEAMPPQSLEESIATAKKLL</sequence>
<proteinExistence type="inferred from homology"/>
<dbReference type="Pfam" id="PF00291">
    <property type="entry name" value="PALP"/>
    <property type="match status" value="1"/>
</dbReference>
<keyword evidence="3 10" id="KW-0028">Amino-acid biosynthesis</keyword>
<name>A0AAV5SSZ9_9BILA</name>
<evidence type="ECO:0000256" key="4">
    <source>
        <dbReference type="ARBA" id="ARBA00022679"/>
    </source>
</evidence>
<dbReference type="PANTHER" id="PTHR10314">
    <property type="entry name" value="CYSTATHIONINE BETA-SYNTHASE"/>
    <property type="match status" value="1"/>
</dbReference>
<dbReference type="Gene3D" id="3.40.50.1100">
    <property type="match status" value="2"/>
</dbReference>
<reference evidence="12" key="1">
    <citation type="submission" date="2023-10" db="EMBL/GenBank/DDBJ databases">
        <title>Genome assembly of Pristionchus species.</title>
        <authorList>
            <person name="Yoshida K."/>
            <person name="Sommer R.J."/>
        </authorList>
    </citation>
    <scope>NUCLEOTIDE SEQUENCE</scope>
    <source>
        <strain evidence="12">RS0144</strain>
    </source>
</reference>
<dbReference type="PROSITE" id="PS00901">
    <property type="entry name" value="CYS_SYNTHASE"/>
    <property type="match status" value="1"/>
</dbReference>
<comment type="caution">
    <text evidence="12">The sequence shown here is derived from an EMBL/GenBank/DDBJ whole genome shotgun (WGS) entry which is preliminary data.</text>
</comment>
<dbReference type="InterPro" id="IPR005856">
    <property type="entry name" value="Cys_synth"/>
</dbReference>
<evidence type="ECO:0000256" key="2">
    <source>
        <dbReference type="ARBA" id="ARBA00007103"/>
    </source>
</evidence>
<accession>A0AAV5SSZ9</accession>
<evidence type="ECO:0000313" key="13">
    <source>
        <dbReference type="Proteomes" id="UP001432027"/>
    </source>
</evidence>
<dbReference type="EMBL" id="BTSX01000002">
    <property type="protein sequence ID" value="GMS85577.1"/>
    <property type="molecule type" value="Genomic_DNA"/>
</dbReference>
<evidence type="ECO:0000313" key="12">
    <source>
        <dbReference type="EMBL" id="GMS85577.1"/>
    </source>
</evidence>
<comment type="catalytic activity">
    <reaction evidence="7 10">
        <text>O-acetyl-L-serine + hydrogen sulfide = L-cysteine + acetate</text>
        <dbReference type="Rhea" id="RHEA:14829"/>
        <dbReference type="ChEBI" id="CHEBI:29919"/>
        <dbReference type="ChEBI" id="CHEBI:30089"/>
        <dbReference type="ChEBI" id="CHEBI:35235"/>
        <dbReference type="ChEBI" id="CHEBI:58340"/>
        <dbReference type="EC" id="2.5.1.47"/>
    </reaction>
</comment>
<dbReference type="InterPro" id="IPR050214">
    <property type="entry name" value="Cys_Synth/Cystath_Beta-Synth"/>
</dbReference>
<gene>
    <name evidence="12" type="ORF">PENTCL1PPCAC_7752</name>
</gene>
<keyword evidence="4 10" id="KW-0808">Transferase</keyword>
<comment type="similarity">
    <text evidence="2 10">Belongs to the cysteine synthase/cystathionine beta-synthase family.</text>
</comment>
<feature type="non-terminal residue" evidence="12">
    <location>
        <position position="334"/>
    </location>
</feature>
<evidence type="ECO:0000256" key="9">
    <source>
        <dbReference type="PIRSR" id="PIRSR605856-51"/>
    </source>
</evidence>
<dbReference type="InterPro" id="IPR005859">
    <property type="entry name" value="CysK"/>
</dbReference>
<feature type="modified residue" description="N6-(pyridoxal phosphate)lysine" evidence="9">
    <location>
        <position position="45"/>
    </location>
</feature>
<dbReference type="InterPro" id="IPR001926">
    <property type="entry name" value="TrpB-like_PALP"/>
</dbReference>
<dbReference type="FunFam" id="3.40.50.1100:FF:000002">
    <property type="entry name" value="Cysteine synthase"/>
    <property type="match status" value="1"/>
</dbReference>
<organism evidence="12 13">
    <name type="scientific">Pristionchus entomophagus</name>
    <dbReference type="NCBI Taxonomy" id="358040"/>
    <lineage>
        <taxon>Eukaryota</taxon>
        <taxon>Metazoa</taxon>
        <taxon>Ecdysozoa</taxon>
        <taxon>Nematoda</taxon>
        <taxon>Chromadorea</taxon>
        <taxon>Rhabditida</taxon>
        <taxon>Rhabditina</taxon>
        <taxon>Diplogasteromorpha</taxon>
        <taxon>Diplogasteroidea</taxon>
        <taxon>Neodiplogasteridae</taxon>
        <taxon>Pristionchus</taxon>
    </lineage>
</organism>
<dbReference type="NCBIfam" id="TIGR01139">
    <property type="entry name" value="cysK"/>
    <property type="match status" value="1"/>
</dbReference>
<evidence type="ECO:0000256" key="7">
    <source>
        <dbReference type="ARBA" id="ARBA00047931"/>
    </source>
</evidence>